<name>A0A7J8VZM1_9ROSI</name>
<protein>
    <submittedName>
        <fullName evidence="1">Uncharacterized protein</fullName>
    </submittedName>
</protein>
<comment type="caution">
    <text evidence="1">The sequence shown here is derived from an EMBL/GenBank/DDBJ whole genome shotgun (WGS) entry which is preliminary data.</text>
</comment>
<accession>A0A7J8VZM1</accession>
<proteinExistence type="predicted"/>
<organism evidence="1 2">
    <name type="scientific">Gossypium klotzschianum</name>
    <dbReference type="NCBI Taxonomy" id="34286"/>
    <lineage>
        <taxon>Eukaryota</taxon>
        <taxon>Viridiplantae</taxon>
        <taxon>Streptophyta</taxon>
        <taxon>Embryophyta</taxon>
        <taxon>Tracheophyta</taxon>
        <taxon>Spermatophyta</taxon>
        <taxon>Magnoliopsida</taxon>
        <taxon>eudicotyledons</taxon>
        <taxon>Gunneridae</taxon>
        <taxon>Pentapetalae</taxon>
        <taxon>rosids</taxon>
        <taxon>malvids</taxon>
        <taxon>Malvales</taxon>
        <taxon>Malvaceae</taxon>
        <taxon>Malvoideae</taxon>
        <taxon>Gossypium</taxon>
    </lineage>
</organism>
<gene>
    <name evidence="1" type="ORF">Goklo_001031</name>
</gene>
<dbReference type="EMBL" id="JABFAB010000013">
    <property type="protein sequence ID" value="MBA0668063.1"/>
    <property type="molecule type" value="Genomic_DNA"/>
</dbReference>
<reference evidence="1 2" key="1">
    <citation type="journal article" date="2019" name="Genome Biol. Evol.">
        <title>Insights into the evolution of the New World diploid cottons (Gossypium, subgenus Houzingenia) based on genome sequencing.</title>
        <authorList>
            <person name="Grover C.E."/>
            <person name="Arick M.A. 2nd"/>
            <person name="Thrash A."/>
            <person name="Conover J.L."/>
            <person name="Sanders W.S."/>
            <person name="Peterson D.G."/>
            <person name="Frelichowski J.E."/>
            <person name="Scheffler J.A."/>
            <person name="Scheffler B.E."/>
            <person name="Wendel J.F."/>
        </authorList>
    </citation>
    <scope>NUCLEOTIDE SEQUENCE [LARGE SCALE GENOMIC DNA]</scope>
    <source>
        <strain evidence="1">57</strain>
        <tissue evidence="1">Leaf</tissue>
    </source>
</reference>
<evidence type="ECO:0000313" key="2">
    <source>
        <dbReference type="Proteomes" id="UP000593573"/>
    </source>
</evidence>
<evidence type="ECO:0000313" key="1">
    <source>
        <dbReference type="EMBL" id="MBA0668063.1"/>
    </source>
</evidence>
<sequence>MVREDATREGQWDDETKQLFYRDYVNFIIYSMSKWISTYFELMPSIGIPSIAASLLER</sequence>
<dbReference type="AlphaFoldDB" id="A0A7J8VZM1"/>
<dbReference type="Proteomes" id="UP000593573">
    <property type="component" value="Unassembled WGS sequence"/>
</dbReference>
<keyword evidence="2" id="KW-1185">Reference proteome</keyword>